<dbReference type="RefSeq" id="WP_378165890.1">
    <property type="nucleotide sequence ID" value="NZ_JBHSBU010000001.1"/>
</dbReference>
<protein>
    <submittedName>
        <fullName evidence="1">Uncharacterized protein</fullName>
    </submittedName>
</protein>
<keyword evidence="2" id="KW-1185">Reference proteome</keyword>
<evidence type="ECO:0000313" key="2">
    <source>
        <dbReference type="Proteomes" id="UP001595791"/>
    </source>
</evidence>
<name>A0ABV8MSV9_9NEIS</name>
<evidence type="ECO:0000313" key="1">
    <source>
        <dbReference type="EMBL" id="MFC4160737.1"/>
    </source>
</evidence>
<organism evidence="1 2">
    <name type="scientific">Chitinimonas lacunae</name>
    <dbReference type="NCBI Taxonomy" id="1963018"/>
    <lineage>
        <taxon>Bacteria</taxon>
        <taxon>Pseudomonadati</taxon>
        <taxon>Pseudomonadota</taxon>
        <taxon>Betaproteobacteria</taxon>
        <taxon>Neisseriales</taxon>
        <taxon>Chitinibacteraceae</taxon>
        <taxon>Chitinimonas</taxon>
    </lineage>
</organism>
<dbReference type="Proteomes" id="UP001595791">
    <property type="component" value="Unassembled WGS sequence"/>
</dbReference>
<proteinExistence type="predicted"/>
<sequence length="87" mass="10075">MMDAVLSSLSEPLLQLVEDQLSHNDDASDGELHAYFVEHGLSDAQARQALTYRMLYWCRIYREGFTPIRKGCDALHYNPHTRQFESD</sequence>
<gene>
    <name evidence="1" type="ORF">ACFOW7_15460</name>
</gene>
<dbReference type="EMBL" id="JBHSBU010000001">
    <property type="protein sequence ID" value="MFC4160737.1"/>
    <property type="molecule type" value="Genomic_DNA"/>
</dbReference>
<accession>A0ABV8MSV9</accession>
<comment type="caution">
    <text evidence="1">The sequence shown here is derived from an EMBL/GenBank/DDBJ whole genome shotgun (WGS) entry which is preliminary data.</text>
</comment>
<reference evidence="2" key="1">
    <citation type="journal article" date="2019" name="Int. J. Syst. Evol. Microbiol.">
        <title>The Global Catalogue of Microorganisms (GCM) 10K type strain sequencing project: providing services to taxonomists for standard genome sequencing and annotation.</title>
        <authorList>
            <consortium name="The Broad Institute Genomics Platform"/>
            <consortium name="The Broad Institute Genome Sequencing Center for Infectious Disease"/>
            <person name="Wu L."/>
            <person name="Ma J."/>
        </authorList>
    </citation>
    <scope>NUCLEOTIDE SEQUENCE [LARGE SCALE GENOMIC DNA]</scope>
    <source>
        <strain evidence="2">LMG 29894</strain>
    </source>
</reference>